<dbReference type="InterPro" id="IPR032816">
    <property type="entry name" value="VTT_dom"/>
</dbReference>
<keyword evidence="3 7" id="KW-1003">Cell membrane</keyword>
<feature type="transmembrane region" description="Helical" evidence="7">
    <location>
        <begin position="156"/>
        <end position="178"/>
    </location>
</feature>
<evidence type="ECO:0000256" key="6">
    <source>
        <dbReference type="ARBA" id="ARBA00023136"/>
    </source>
</evidence>
<reference evidence="9 10" key="1">
    <citation type="submission" date="2020-03" db="EMBL/GenBank/DDBJ databases">
        <title>Genomic Encyclopedia of Type Strains, Phase IV (KMG-IV): sequencing the most valuable type-strain genomes for metagenomic binning, comparative biology and taxonomic classification.</title>
        <authorList>
            <person name="Goeker M."/>
        </authorList>
    </citation>
    <scope>NUCLEOTIDE SEQUENCE [LARGE SCALE GENOMIC DNA]</scope>
    <source>
        <strain evidence="9 10">DSM 102865</strain>
    </source>
</reference>
<organism evidence="9 10">
    <name type="scientific">Dyadobacter arcticus</name>
    <dbReference type="NCBI Taxonomy" id="1078754"/>
    <lineage>
        <taxon>Bacteria</taxon>
        <taxon>Pseudomonadati</taxon>
        <taxon>Bacteroidota</taxon>
        <taxon>Cytophagia</taxon>
        <taxon>Cytophagales</taxon>
        <taxon>Spirosomataceae</taxon>
        <taxon>Dyadobacter</taxon>
    </lineage>
</organism>
<evidence type="ECO:0000256" key="2">
    <source>
        <dbReference type="ARBA" id="ARBA00010792"/>
    </source>
</evidence>
<dbReference type="PANTHER" id="PTHR30353">
    <property type="entry name" value="INNER MEMBRANE PROTEIN DEDA-RELATED"/>
    <property type="match status" value="1"/>
</dbReference>
<keyword evidence="5 7" id="KW-1133">Transmembrane helix</keyword>
<dbReference type="InterPro" id="IPR032818">
    <property type="entry name" value="DedA-like"/>
</dbReference>
<comment type="similarity">
    <text evidence="2 7">Belongs to the DedA family.</text>
</comment>
<keyword evidence="4 7" id="KW-0812">Transmembrane</keyword>
<dbReference type="Pfam" id="PF09335">
    <property type="entry name" value="VTT_dom"/>
    <property type="match status" value="1"/>
</dbReference>
<feature type="transmembrane region" description="Helical" evidence="7">
    <location>
        <begin position="69"/>
        <end position="92"/>
    </location>
</feature>
<feature type="transmembrane region" description="Helical" evidence="7">
    <location>
        <begin position="190"/>
        <end position="208"/>
    </location>
</feature>
<evidence type="ECO:0000256" key="4">
    <source>
        <dbReference type="ARBA" id="ARBA00022692"/>
    </source>
</evidence>
<evidence type="ECO:0000259" key="8">
    <source>
        <dbReference type="Pfam" id="PF09335"/>
    </source>
</evidence>
<dbReference type="EMBL" id="JAASQJ010000001">
    <property type="protein sequence ID" value="NIJ51412.1"/>
    <property type="molecule type" value="Genomic_DNA"/>
</dbReference>
<dbReference type="Proteomes" id="UP001179181">
    <property type="component" value="Unassembled WGS sequence"/>
</dbReference>
<evidence type="ECO:0000256" key="3">
    <source>
        <dbReference type="ARBA" id="ARBA00022475"/>
    </source>
</evidence>
<evidence type="ECO:0000256" key="5">
    <source>
        <dbReference type="ARBA" id="ARBA00022989"/>
    </source>
</evidence>
<feature type="domain" description="VTT" evidence="8">
    <location>
        <begin position="49"/>
        <end position="175"/>
    </location>
</feature>
<evidence type="ECO:0000313" key="10">
    <source>
        <dbReference type="Proteomes" id="UP001179181"/>
    </source>
</evidence>
<sequence>MEFIRQFIDIFLHLDKHLFDIVQQYGTLTYLILFLIVFTETGLVIMPLLPGDSLLFAAGAIAANEGTGLNVWLIIVILIVAALLGDNVNYFVGKRFGGEIKKRERILFLKREYLEKTEAFYEKHGGSTVIMARFIPIVRTVAPFVAGAGSMNYSKYIVFCIIGALLWVPALTLLGFFFGNMDIVKKNFELVIFGIIGLSVLPMVFGYLRSRFAKPKPTAA</sequence>
<name>A0ABX0UFF8_9BACT</name>
<dbReference type="PANTHER" id="PTHR30353:SF0">
    <property type="entry name" value="TRANSMEMBRANE PROTEIN"/>
    <property type="match status" value="1"/>
</dbReference>
<accession>A0ABX0UFF8</accession>
<comment type="caution">
    <text evidence="9">The sequence shown here is derived from an EMBL/GenBank/DDBJ whole genome shotgun (WGS) entry which is preliminary data.</text>
</comment>
<dbReference type="InterPro" id="IPR058127">
    <property type="entry name" value="DedA"/>
</dbReference>
<keyword evidence="10" id="KW-1185">Reference proteome</keyword>
<comment type="subcellular location">
    <subcellularLocation>
        <location evidence="1 7">Cell membrane</location>
        <topology evidence="1 7">Multi-pass membrane protein</topology>
    </subcellularLocation>
</comment>
<evidence type="ECO:0000256" key="1">
    <source>
        <dbReference type="ARBA" id="ARBA00004651"/>
    </source>
</evidence>
<gene>
    <name evidence="9" type="ORF">FHS68_000568</name>
</gene>
<dbReference type="RefSeq" id="WP_167267047.1">
    <property type="nucleotide sequence ID" value="NZ_JAASQJ010000001.1"/>
</dbReference>
<proteinExistence type="inferred from homology"/>
<feature type="transmembrane region" description="Helical" evidence="7">
    <location>
        <begin position="28"/>
        <end position="49"/>
    </location>
</feature>
<dbReference type="NCBIfam" id="NF008102">
    <property type="entry name" value="PRK10847.1"/>
    <property type="match status" value="1"/>
</dbReference>
<keyword evidence="6 7" id="KW-0472">Membrane</keyword>
<evidence type="ECO:0000313" key="9">
    <source>
        <dbReference type="EMBL" id="NIJ51412.1"/>
    </source>
</evidence>
<protein>
    <submittedName>
        <fullName evidence="9">Membrane-associated protein</fullName>
    </submittedName>
</protein>
<evidence type="ECO:0000256" key="7">
    <source>
        <dbReference type="RuleBase" id="RU367016"/>
    </source>
</evidence>